<gene>
    <name evidence="10" type="ORF">A1019T_00069</name>
</gene>
<evidence type="ECO:0000256" key="6">
    <source>
        <dbReference type="ARBA" id="ARBA00022989"/>
    </source>
</evidence>
<evidence type="ECO:0000256" key="7">
    <source>
        <dbReference type="ARBA" id="ARBA00023136"/>
    </source>
</evidence>
<feature type="transmembrane region" description="Helical" evidence="8">
    <location>
        <begin position="212"/>
        <end position="231"/>
    </location>
</feature>
<organism evidence="10 11">
    <name type="scientific">Psychrobacter pasteurii</name>
    <dbReference type="NCBI Taxonomy" id="1945520"/>
    <lineage>
        <taxon>Bacteria</taxon>
        <taxon>Pseudomonadati</taxon>
        <taxon>Pseudomonadota</taxon>
        <taxon>Gammaproteobacteria</taxon>
        <taxon>Moraxellales</taxon>
        <taxon>Moraxellaceae</taxon>
        <taxon>Psychrobacter</taxon>
    </lineage>
</organism>
<dbReference type="InterPro" id="IPR037185">
    <property type="entry name" value="EmrE-like"/>
</dbReference>
<evidence type="ECO:0000259" key="9">
    <source>
        <dbReference type="Pfam" id="PF00892"/>
    </source>
</evidence>
<keyword evidence="7 8" id="KW-0472">Membrane</keyword>
<dbReference type="InterPro" id="IPR004626">
    <property type="entry name" value="RarD"/>
</dbReference>
<dbReference type="NCBIfam" id="TIGR00688">
    <property type="entry name" value="rarD"/>
    <property type="match status" value="1"/>
</dbReference>
<evidence type="ECO:0000256" key="1">
    <source>
        <dbReference type="ARBA" id="ARBA00004651"/>
    </source>
</evidence>
<keyword evidence="6 8" id="KW-1133">Transmembrane helix</keyword>
<feature type="transmembrane region" description="Helical" evidence="8">
    <location>
        <begin position="134"/>
        <end position="154"/>
    </location>
</feature>
<name>A0A1R4ECI8_9GAMM</name>
<dbReference type="GO" id="GO:0005886">
    <property type="term" value="C:plasma membrane"/>
    <property type="evidence" value="ECO:0007669"/>
    <property type="project" value="UniProtKB-SubCell"/>
</dbReference>
<evidence type="ECO:0000256" key="8">
    <source>
        <dbReference type="SAM" id="Phobius"/>
    </source>
</evidence>
<protein>
    <recommendedName>
        <fullName evidence="9">EamA domain-containing protein</fullName>
    </recommendedName>
</protein>
<dbReference type="Proteomes" id="UP000188169">
    <property type="component" value="Unassembled WGS sequence"/>
</dbReference>
<evidence type="ECO:0000256" key="5">
    <source>
        <dbReference type="ARBA" id="ARBA00022692"/>
    </source>
</evidence>
<dbReference type="EMBL" id="FUGD01000024">
    <property type="protein sequence ID" value="SJM36109.1"/>
    <property type="molecule type" value="Genomic_DNA"/>
</dbReference>
<comment type="similarity">
    <text evidence="2">Belongs to the EamA transporter family.</text>
</comment>
<feature type="domain" description="EamA" evidence="9">
    <location>
        <begin position="38"/>
        <end position="175"/>
    </location>
</feature>
<keyword evidence="4" id="KW-1003">Cell membrane</keyword>
<keyword evidence="3" id="KW-0813">Transport</keyword>
<feature type="transmembrane region" description="Helical" evidence="8">
    <location>
        <begin position="302"/>
        <end position="320"/>
    </location>
</feature>
<dbReference type="STRING" id="1945520.A1019T_00069"/>
<evidence type="ECO:0000313" key="11">
    <source>
        <dbReference type="Proteomes" id="UP000188169"/>
    </source>
</evidence>
<dbReference type="Pfam" id="PF00892">
    <property type="entry name" value="EamA"/>
    <property type="match status" value="1"/>
</dbReference>
<feature type="transmembrane region" description="Helical" evidence="8">
    <location>
        <begin position="36"/>
        <end position="56"/>
    </location>
</feature>
<comment type="subcellular location">
    <subcellularLocation>
        <location evidence="1">Cell membrane</location>
        <topology evidence="1">Multi-pass membrane protein</topology>
    </subcellularLocation>
</comment>
<proteinExistence type="inferred from homology"/>
<reference evidence="11" key="1">
    <citation type="submission" date="2017-02" db="EMBL/GenBank/DDBJ databases">
        <authorList>
            <person name="Mornico D."/>
        </authorList>
    </citation>
    <scope>NUCLEOTIDE SEQUENCE [LARGE SCALE GENOMIC DNA]</scope>
</reference>
<dbReference type="SUPFAM" id="SSF103481">
    <property type="entry name" value="Multidrug resistance efflux transporter EmrE"/>
    <property type="match status" value="1"/>
</dbReference>
<accession>A0A1R4ECI8</accession>
<evidence type="ECO:0000313" key="10">
    <source>
        <dbReference type="EMBL" id="SJM36109.1"/>
    </source>
</evidence>
<feature type="transmembrane region" description="Helical" evidence="8">
    <location>
        <begin position="237"/>
        <end position="259"/>
    </location>
</feature>
<evidence type="ECO:0000256" key="4">
    <source>
        <dbReference type="ARBA" id="ARBA00022475"/>
    </source>
</evidence>
<evidence type="ECO:0000256" key="3">
    <source>
        <dbReference type="ARBA" id="ARBA00022448"/>
    </source>
</evidence>
<feature type="transmembrane region" description="Helical" evidence="8">
    <location>
        <begin position="271"/>
        <end position="290"/>
    </location>
</feature>
<feature type="transmembrane region" description="Helical" evidence="8">
    <location>
        <begin position="68"/>
        <end position="86"/>
    </location>
</feature>
<dbReference type="InterPro" id="IPR000620">
    <property type="entry name" value="EamA_dom"/>
</dbReference>
<evidence type="ECO:0000256" key="2">
    <source>
        <dbReference type="ARBA" id="ARBA00007362"/>
    </source>
</evidence>
<feature type="transmembrane region" description="Helical" evidence="8">
    <location>
        <begin position="107"/>
        <end position="128"/>
    </location>
</feature>
<dbReference type="AlphaFoldDB" id="A0A1R4ECI8"/>
<sequence>MPIFMVHCMSKQVSTTRSNLPFASFWSASDAQQRTMIVGVLLAVLSNLLFGVLYFYSSLLQPLTGTQVFIWRMLSMWVALVGFVVIRGRLGYHLDILRNLKTFKQRAWLLLPTPIFFSQLWLFMWAPINDQGVQVAMGYFLFPLMMVLFGYVFFGERLSKLQWLAVGFAVVGISLEMMRTQSVSWATLWVCGTYPIYYIMRRLQGITAMTGMLVDLTLFLPIALGYLLFVAPENLTFVMGSGMYLLLVISLGVLSVLALKTNLDASQILPVNVFGMMSYLEPVFLFFLAITVLGDSFEMGMLYSYGLIWIGIMFLIAHGVRQLRANRRNNKPWMKGARVS</sequence>
<keyword evidence="5 8" id="KW-0812">Transmembrane</keyword>
<keyword evidence="11" id="KW-1185">Reference proteome</keyword>